<dbReference type="PROSITE" id="PS50127">
    <property type="entry name" value="UBC_2"/>
    <property type="match status" value="1"/>
</dbReference>
<dbReference type="OrthoDB" id="47801at2759"/>
<evidence type="ECO:0000313" key="6">
    <source>
        <dbReference type="RefSeq" id="XP_025424292.1"/>
    </source>
</evidence>
<keyword evidence="5" id="KW-1185">Reference proteome</keyword>
<accession>A0A8B8GPQ8</accession>
<dbReference type="Pfam" id="PF23044">
    <property type="entry name" value="SH3-C_UBE2O"/>
    <property type="match status" value="1"/>
</dbReference>
<dbReference type="AlphaFoldDB" id="A0A8B8GPQ8"/>
<name>A0A8B8GPQ8_9HEMI</name>
<dbReference type="CDD" id="cd23837">
    <property type="entry name" value="UBCc_UBE2O"/>
    <property type="match status" value="1"/>
</dbReference>
<proteinExistence type="predicted"/>
<keyword evidence="2" id="KW-0833">Ubl conjugation pathway</keyword>
<dbReference type="Pfam" id="PF23046">
    <property type="entry name" value="tSH3-B_UBE2O"/>
    <property type="match status" value="1"/>
</dbReference>
<feature type="domain" description="UBC core" evidence="4">
    <location>
        <begin position="879"/>
        <end position="1040"/>
    </location>
</feature>
<feature type="compositionally biased region" description="Polar residues" evidence="3">
    <location>
        <begin position="402"/>
        <end position="411"/>
    </location>
</feature>
<evidence type="ECO:0000256" key="2">
    <source>
        <dbReference type="ARBA" id="ARBA00022786"/>
    </source>
</evidence>
<reference evidence="6" key="1">
    <citation type="submission" date="2025-08" db="UniProtKB">
        <authorList>
            <consortium name="RefSeq"/>
        </authorList>
    </citation>
    <scope>IDENTIFICATION</scope>
    <source>
        <tissue evidence="6">Whole body</tissue>
    </source>
</reference>
<organism evidence="5 6">
    <name type="scientific">Sipha flava</name>
    <name type="common">yellow sugarcane aphid</name>
    <dbReference type="NCBI Taxonomy" id="143950"/>
    <lineage>
        <taxon>Eukaryota</taxon>
        <taxon>Metazoa</taxon>
        <taxon>Ecdysozoa</taxon>
        <taxon>Arthropoda</taxon>
        <taxon>Hexapoda</taxon>
        <taxon>Insecta</taxon>
        <taxon>Pterygota</taxon>
        <taxon>Neoptera</taxon>
        <taxon>Paraneoptera</taxon>
        <taxon>Hemiptera</taxon>
        <taxon>Sternorrhyncha</taxon>
        <taxon>Aphidomorpha</taxon>
        <taxon>Aphidoidea</taxon>
        <taxon>Aphididae</taxon>
        <taxon>Sipha</taxon>
    </lineage>
</organism>
<evidence type="ECO:0000313" key="5">
    <source>
        <dbReference type="Proteomes" id="UP000694846"/>
    </source>
</evidence>
<dbReference type="SUPFAM" id="SSF54495">
    <property type="entry name" value="UBC-like"/>
    <property type="match status" value="1"/>
</dbReference>
<dbReference type="GeneID" id="112693440"/>
<feature type="compositionally biased region" description="Basic and acidic residues" evidence="3">
    <location>
        <begin position="386"/>
        <end position="396"/>
    </location>
</feature>
<dbReference type="SMART" id="SM00212">
    <property type="entry name" value="UBCc"/>
    <property type="match status" value="1"/>
</dbReference>
<dbReference type="PANTHER" id="PTHR46116:SF15">
    <property type="entry name" value="(E3-INDEPENDENT) E2 UBIQUITIN-CONJUGATING ENZYME"/>
    <property type="match status" value="1"/>
</dbReference>
<dbReference type="InterPro" id="IPR000608">
    <property type="entry name" value="UBC"/>
</dbReference>
<evidence type="ECO:0000256" key="1">
    <source>
        <dbReference type="ARBA" id="ARBA00022679"/>
    </source>
</evidence>
<dbReference type="InterPro" id="IPR057735">
    <property type="entry name" value="UBE2O-like_tSH3-B"/>
</dbReference>
<dbReference type="GO" id="GO:0061631">
    <property type="term" value="F:ubiquitin conjugating enzyme activity"/>
    <property type="evidence" value="ECO:0007669"/>
    <property type="project" value="TreeGrafter"/>
</dbReference>
<dbReference type="InterPro" id="IPR016135">
    <property type="entry name" value="UBQ-conjugating_enzyme/RWD"/>
</dbReference>
<protein>
    <submittedName>
        <fullName evidence="6">(E3-independent) E2 ubiquitin-conjugating enzyme UBE2O-like isoform X1</fullName>
    </submittedName>
</protein>
<keyword evidence="1" id="KW-0808">Transferase</keyword>
<dbReference type="Gene3D" id="3.10.110.10">
    <property type="entry name" value="Ubiquitin Conjugating Enzyme"/>
    <property type="match status" value="1"/>
</dbReference>
<dbReference type="Pfam" id="PF23043">
    <property type="entry name" value="SH3-B_UBE2O"/>
    <property type="match status" value="1"/>
</dbReference>
<dbReference type="InterPro" id="IPR057734">
    <property type="entry name" value="UBE2O-like_SH3-C"/>
</dbReference>
<gene>
    <name evidence="6" type="primary">LOC112693440</name>
</gene>
<evidence type="ECO:0000259" key="4">
    <source>
        <dbReference type="PROSITE" id="PS50127"/>
    </source>
</evidence>
<dbReference type="InterPro" id="IPR057733">
    <property type="entry name" value="UBE2O-like_SH3-B"/>
</dbReference>
<feature type="region of interest" description="Disordered" evidence="3">
    <location>
        <begin position="386"/>
        <end position="416"/>
    </location>
</feature>
<evidence type="ECO:0000256" key="3">
    <source>
        <dbReference type="SAM" id="MobiDB-lite"/>
    </source>
</evidence>
<dbReference type="PANTHER" id="PTHR46116">
    <property type="entry name" value="(E3-INDEPENDENT) E2 UBIQUITIN-CONJUGATING ENZYME"/>
    <property type="match status" value="1"/>
</dbReference>
<dbReference type="Pfam" id="PF00179">
    <property type="entry name" value="UQ_con"/>
    <property type="match status" value="1"/>
</dbReference>
<dbReference type="Proteomes" id="UP000694846">
    <property type="component" value="Unplaced"/>
</dbReference>
<sequence length="1128" mass="128422">MEKDDEKFFYEDVVAMVSPKSGLVKYGLVLTTNRTRSETELKKSSYKSPNEIKVIWHPNGTEEIISDDKVVLIDRSLMPGDVVRKVSEGKPSQFGYCENVDIYATVKILNTNKIIENISSRNLTHTKPFSIDSSVFYESWVGGVYDVKCKVTFASQDGSIFTLDDPFRQDFISLSTSDSFSIDDNVFYHGQKLKMCLDSLENAKFITISNLMNCLWHNYKKKCNLKLAAKWIKVYVQDISVLSVEVEWYCQTSSRTKPREEHWPERIITGDNLKKLKTIDLFEPCSIQVGDTQWYTIKDTDNLITIKQWRTKCTETFDTGSGVSSCKIKKEKHHNKFLGTKKAQKSMNSIDFETLDELICAQSVSNRNVSSLQIQRTERIVNREIKFTTQSKKSEPKPSSSTIGNSSIHTTKSSRLKRHRMWKTLVKKSKQFNVPKVSTKSKSKVVVEICHTKSMVDVIWQDGTRETGVPSTDLYPIQTLDDLEFFPGDFVTEKSPAIDVYGVIESVDHTERTAHVQWFKVFPENPSLPNPIEKTDFSVYDLRDHPDFHFKSGCLIIHISPETNPDLNTLTAGQVLSAGPNGRILVMWINGEKTECWPQELFVVKLHDDDGFSYQDEEYDDDDDDDDAPLAIDDDLSEDWMSITSPGSSNKSRDQENNERFPKLLLQSLKQATSGMKSFLDAVEHNRDIDKVLKLQKSLEQIRLGFNVSSFLLTSETREIETSYKELMENVSKMIDKIISRISNNRGGAEEELSYETLIGDSVDKLKKVVTDFTDKVNRAFKDTLGSTNSLAIAKCCKKEDCSEKEDLNVGKLDIIEPVLANQIIELNSSNSISVDTLVEPDKCEVIAKPEEAGVFDMVETLVENSHKYANDSFNVNPTVLKCISKDIQILQRSLPAGIWVKSFENRMDLFSVMIRGPDKTPYAGGLFLFDVKLPISYPLQPPLCHYYSFCDDRLNPNLYEDGKVCLSLLGTWSGHGVELWSPRDSNLLQLLVSIQGLILVSEPYYNEAGFDSQRGQKLARENSRVYNEMALIKVVQSMTNILNMSYLNSNNIRYFKDEILEHVKSHGQELINTIENWIKMSERDLSEDEKLLPGYPLLPLSKGFCLSIKKALKDYNEVLATVYSMFK</sequence>
<dbReference type="RefSeq" id="XP_025424292.1">
    <property type="nucleotide sequence ID" value="XM_025568507.1"/>
</dbReference>
<feature type="region of interest" description="Disordered" evidence="3">
    <location>
        <begin position="639"/>
        <end position="658"/>
    </location>
</feature>